<protein>
    <submittedName>
        <fullName evidence="4">Retention module-containing protein</fullName>
    </submittedName>
</protein>
<evidence type="ECO:0000256" key="1">
    <source>
        <dbReference type="ARBA" id="ARBA00022837"/>
    </source>
</evidence>
<reference evidence="4" key="1">
    <citation type="submission" date="2022-06" db="EMBL/GenBank/DDBJ databases">
        <title>A novel DMS-producing enzyme.</title>
        <authorList>
            <person name="Zhang Y."/>
        </authorList>
    </citation>
    <scope>NUCLEOTIDE SEQUENCE</scope>
    <source>
        <strain evidence="4">RT37</strain>
    </source>
</reference>
<dbReference type="PROSITE" id="PS00330">
    <property type="entry name" value="HEMOLYSIN_CALCIUM"/>
    <property type="match status" value="3"/>
</dbReference>
<dbReference type="Gene3D" id="2.150.10.10">
    <property type="entry name" value="Serralysin-like metalloprotease, C-terminal"/>
    <property type="match status" value="1"/>
</dbReference>
<dbReference type="PRINTS" id="PR00313">
    <property type="entry name" value="CABNDNGRPT"/>
</dbReference>
<dbReference type="NCBIfam" id="NF033682">
    <property type="entry name" value="retention_LapA"/>
    <property type="match status" value="1"/>
</dbReference>
<dbReference type="InterPro" id="IPR019960">
    <property type="entry name" value="T1SS_VCA0849"/>
</dbReference>
<dbReference type="InterPro" id="IPR036465">
    <property type="entry name" value="vWFA_dom_sf"/>
</dbReference>
<dbReference type="PROSITE" id="PS50234">
    <property type="entry name" value="VWFA"/>
    <property type="match status" value="1"/>
</dbReference>
<dbReference type="InterPro" id="IPR011049">
    <property type="entry name" value="Serralysin-like_metalloprot_C"/>
</dbReference>
<evidence type="ECO:0000259" key="3">
    <source>
        <dbReference type="PROSITE" id="PS50234"/>
    </source>
</evidence>
<dbReference type="Pfam" id="PF00353">
    <property type="entry name" value="HemolysinCabind"/>
    <property type="match status" value="3"/>
</dbReference>
<dbReference type="InterPro" id="IPR002035">
    <property type="entry name" value="VWF_A"/>
</dbReference>
<evidence type="ECO:0000313" key="4">
    <source>
        <dbReference type="EMBL" id="XBO69081.1"/>
    </source>
</evidence>
<dbReference type="SUPFAM" id="SSF53300">
    <property type="entry name" value="vWA-like"/>
    <property type="match status" value="1"/>
</dbReference>
<dbReference type="CDD" id="cd00198">
    <property type="entry name" value="vWFA"/>
    <property type="match status" value="1"/>
</dbReference>
<dbReference type="InterPro" id="IPR047777">
    <property type="entry name" value="LapA-like_RM"/>
</dbReference>
<dbReference type="GO" id="GO:0005509">
    <property type="term" value="F:calcium ion binding"/>
    <property type="evidence" value="ECO:0007669"/>
    <property type="project" value="InterPro"/>
</dbReference>
<feature type="domain" description="VWFA" evidence="3">
    <location>
        <begin position="1269"/>
        <end position="1501"/>
    </location>
</feature>
<dbReference type="SUPFAM" id="SSF51120">
    <property type="entry name" value="beta-Roll"/>
    <property type="match status" value="1"/>
</dbReference>
<dbReference type="InterPro" id="IPR001343">
    <property type="entry name" value="Hemolysn_Ca-bd"/>
</dbReference>
<dbReference type="Gene3D" id="3.40.50.410">
    <property type="entry name" value="von Willebrand factor, type A domain"/>
    <property type="match status" value="1"/>
</dbReference>
<evidence type="ECO:0000256" key="2">
    <source>
        <dbReference type="SAM" id="MobiDB-lite"/>
    </source>
</evidence>
<organism evidence="4">
    <name type="scientific">Halomonas sp. RT37</name>
    <dbReference type="NCBI Taxonomy" id="2950872"/>
    <lineage>
        <taxon>Bacteria</taxon>
        <taxon>Pseudomonadati</taxon>
        <taxon>Pseudomonadota</taxon>
        <taxon>Gammaproteobacteria</taxon>
        <taxon>Oceanospirillales</taxon>
        <taxon>Halomonadaceae</taxon>
        <taxon>Halomonas</taxon>
    </lineage>
</organism>
<dbReference type="EMBL" id="CP098827">
    <property type="protein sequence ID" value="XBO69081.1"/>
    <property type="molecule type" value="Genomic_DNA"/>
</dbReference>
<feature type="region of interest" description="Disordered" evidence="2">
    <location>
        <begin position="161"/>
        <end position="212"/>
    </location>
</feature>
<name>A0AAU7KBM8_9GAMM</name>
<dbReference type="InterPro" id="IPR018511">
    <property type="entry name" value="Hemolysin-typ_Ca-bd_CS"/>
</dbReference>
<keyword evidence="1" id="KW-0106">Calcium</keyword>
<sequence>MNIIATAGSVWIVEQAGEQRVARPGDVLQPGQRLVAGDDGRVVVSSSSGQLPLVLESGETMEMPLGQGDAQSFPSDELLLAQTVPSELIQASLLQDEQLEEVFEVLESGRDLFDVFDEPDAGPGAGPGNDNGHSFVRLLRILEQVSPLAFEYGLDSSDGQEPRLFLGDIVDGDNPGEEGGEEEEDNDVSLGGLEGGPDGSGIDPDAGDLPGGLEGAELVVRESALAQGSRPSADALAQSSSFNFDTPDGLGALTLGGTLSLTLADLQALEGTPRSLDTPHGILWLDGFQGDATGGTVLYHFELTNTVDNDETQGATDGGFLEQIEVTVTDFDGDGRTASLDVLILDDVPGIELGGPAEVGEGSTIEGSWSAVDGADGVASLVVSVAGIDESFALGQEIVLEEGRLIVEADGSWSFTAAVGLDQGASPSVEFSLVQTDGDGDQADAHQRIEIFDATVPTTPTDGGDPDAAPAEVVLDEDGLDGGIPGGDGDVAGEATVITGVLGYDFGDDGPAVSGAFAWSQVGLPALSSSGEVLNFAVSDDGLSLVAATAEGEEALRITLTDLASGAFEVSLLRPLDHPENSTEDDLAMSVGYTVADIDGSEASGQLDIRIDDDTPVASVTTGNTLIDANASSGVIQVAEGATVEGNWSMSPGADGLSVIDVLINGAPLSFSSLPGSDEQTTLTLAQGDLTLRGDGSWSFTAASGLDNSTPQNVDVVLRVTDGDGDVVELDISGEILDASGPTTPTDGGDPDAAPAEVVLDEDGLDGGIPGGDGDVAGEATVITGALGYDFGDDGPAVSGAFAWSQVGLPALSSRGEVLNFAVSDDGLSLVAATAAGEEALRITLTDLASGAFEVSLLRPLDHPENSTEDDLAMSVGYTVADVDGSEASGQLDIRIDDDAPEGIVSEALLLENGSTGELALPGGYGADGQGAPIRFDGALDGAPVEDVNGNTIMLDGGPLSWRLADNGVELEAVTATGQVGFSVVLDESSNQARLVVGEGELSVFTRLDGDIVATAISQSATQGVLDVSEGGLDSQLVFSAVAGVAIADGSLIVGAGQIDEGDQLRVDMVAGAEETGGVVSWDSHVRVGEFRQSISMAGADNARATLLLSARAYSSQQGEDEPLPLSAGDLRILDQRGVDVTSEVQIDVIDGDLKVEGLQDGWSFVINSAEGIQAIIIEGGNGEPFGLGSVDIVRGAAPGDASVPLPLEAADGDGDKASGELSLILSGPGELVVSNNANNTITTGGGDDVVIADKGGATIIIDPAGNYNLSFILDSSVSMNAEVDTPRPDGSGNYTRLELLKAAMLRQLETLADFEGTLNLQLIDFDGVARNPVVFEDFSSADLAAARAYILGMEAKGSTNFDAGFVASTDFFTRMSDINSFESTAVFVTDGLPTIWLDEDGKLVIPDPLEPGSLAAVEESVASFEALLEVADSVHGIGIGEDSLVDYIRHFDNTDILASDVETALEDGNTYTGSAGEINVVNTEEDLNLALDTGSSTSDLEPLGSDQVFAGAGDDLVFGDTVNSDNLEWVNGDSGEEFSSGEHNGLGYEGLYEFLKWSPDFGNGTAPTADEVKAYVLANVDSLMNLERQDGGVDELYGEEGDDVLIGGAGQDVLVGGKGDDVLWGGLDSDQFVWDAADAEVPSVDRIEDFTLGTTDQADKLDLSGLLIDGAASDLASYLVAVDEGEDILLKIKTDGGIDASGNNADLTIELGGLGAAGSGEQVLQQMLDDGQLIVE</sequence>
<dbReference type="NCBIfam" id="TIGR03661">
    <property type="entry name" value="T1SS_VCA0849"/>
    <property type="match status" value="1"/>
</dbReference>
<proteinExistence type="predicted"/>
<gene>
    <name evidence="4" type="ORF">NFG58_10545</name>
</gene>
<dbReference type="RefSeq" id="WP_348826432.1">
    <property type="nucleotide sequence ID" value="NZ_CP098827.1"/>
</dbReference>
<feature type="compositionally biased region" description="Acidic residues" evidence="2">
    <location>
        <begin position="170"/>
        <end position="187"/>
    </location>
</feature>
<accession>A0AAU7KBM8</accession>
<dbReference type="SMART" id="SM00327">
    <property type="entry name" value="VWA"/>
    <property type="match status" value="1"/>
</dbReference>